<protein>
    <submittedName>
        <fullName evidence="2">General stress protein 26</fullName>
    </submittedName>
</protein>
<dbReference type="Pfam" id="PF16242">
    <property type="entry name" value="Pyrid_ox_like"/>
    <property type="match status" value="1"/>
</dbReference>
<sequence>MKNTEDIKKIKSLIDTPNVVMMATRLQKIPFSVCPMTIQELDEQGDIWFISSKNSGHFKDIEHDNKVQLIYADDKAQKYISIFGNATHVVDKKKLDEFWSPQLLQWFTGKDDPNIALLNVNISSVSYWNSQLYKLESVFSKDNSAIAKNETGNINMQNY</sequence>
<accession>A0A362X213</accession>
<dbReference type="Proteomes" id="UP000251545">
    <property type="component" value="Unassembled WGS sequence"/>
</dbReference>
<gene>
    <name evidence="2" type="ORF">CLV33_107200</name>
</gene>
<dbReference type="InterPro" id="IPR038725">
    <property type="entry name" value="YdaG_split_barrel_FMN-bd"/>
</dbReference>
<evidence type="ECO:0000259" key="1">
    <source>
        <dbReference type="Pfam" id="PF16242"/>
    </source>
</evidence>
<dbReference type="InterPro" id="IPR052917">
    <property type="entry name" value="Stress-Dev_Protein"/>
</dbReference>
<feature type="domain" description="General stress protein FMN-binding split barrel" evidence="1">
    <location>
        <begin position="5"/>
        <end position="149"/>
    </location>
</feature>
<dbReference type="AlphaFoldDB" id="A0A362X213"/>
<evidence type="ECO:0000313" key="2">
    <source>
        <dbReference type="EMBL" id="PQV47412.1"/>
    </source>
</evidence>
<dbReference type="EMBL" id="PVEO01000007">
    <property type="protein sequence ID" value="PQV47412.1"/>
    <property type="molecule type" value="Genomic_DNA"/>
</dbReference>
<name>A0A362X213_9FLAO</name>
<dbReference type="RefSeq" id="WP_105474252.1">
    <property type="nucleotide sequence ID" value="NZ_PVEO01000007.1"/>
</dbReference>
<dbReference type="SUPFAM" id="SSF50475">
    <property type="entry name" value="FMN-binding split barrel"/>
    <property type="match status" value="1"/>
</dbReference>
<reference evidence="2 3" key="1">
    <citation type="submission" date="2018-02" db="EMBL/GenBank/DDBJ databases">
        <title>Genomic Encyclopedia of Archaeal and Bacterial Type Strains, Phase II (KMG-II): from individual species to whole genera.</title>
        <authorList>
            <person name="Goeker M."/>
        </authorList>
    </citation>
    <scope>NUCLEOTIDE SEQUENCE [LARGE SCALE GENOMIC DNA]</scope>
    <source>
        <strain evidence="2 3">DSM 21165</strain>
    </source>
</reference>
<dbReference type="InterPro" id="IPR012349">
    <property type="entry name" value="Split_barrel_FMN-bd"/>
</dbReference>
<dbReference type="PANTHER" id="PTHR34818">
    <property type="entry name" value="PROTEIN BLI-3"/>
    <property type="match status" value="1"/>
</dbReference>
<organism evidence="2 3">
    <name type="scientific">Jejuia pallidilutea</name>
    <dbReference type="NCBI Taxonomy" id="504487"/>
    <lineage>
        <taxon>Bacteria</taxon>
        <taxon>Pseudomonadati</taxon>
        <taxon>Bacteroidota</taxon>
        <taxon>Flavobacteriia</taxon>
        <taxon>Flavobacteriales</taxon>
        <taxon>Flavobacteriaceae</taxon>
        <taxon>Jejuia</taxon>
    </lineage>
</organism>
<dbReference type="PANTHER" id="PTHR34818:SF1">
    <property type="entry name" value="PROTEIN BLI-3"/>
    <property type="match status" value="1"/>
</dbReference>
<evidence type="ECO:0000313" key="3">
    <source>
        <dbReference type="Proteomes" id="UP000251545"/>
    </source>
</evidence>
<proteinExistence type="predicted"/>
<comment type="caution">
    <text evidence="2">The sequence shown here is derived from an EMBL/GenBank/DDBJ whole genome shotgun (WGS) entry which is preliminary data.</text>
</comment>
<dbReference type="Gene3D" id="2.30.110.10">
    <property type="entry name" value="Electron Transport, Fmn-binding Protein, Chain A"/>
    <property type="match status" value="1"/>
</dbReference>